<reference evidence="4 5" key="1">
    <citation type="submission" date="2024-02" db="EMBL/GenBank/DDBJ databases">
        <authorList>
            <person name="Chen Y."/>
            <person name="Shah S."/>
            <person name="Dougan E. K."/>
            <person name="Thang M."/>
            <person name="Chan C."/>
        </authorList>
    </citation>
    <scope>NUCLEOTIDE SEQUENCE [LARGE SCALE GENOMIC DNA]</scope>
</reference>
<feature type="signal peptide" evidence="3">
    <location>
        <begin position="1"/>
        <end position="19"/>
    </location>
</feature>
<feature type="region of interest" description="Disordered" evidence="2">
    <location>
        <begin position="767"/>
        <end position="820"/>
    </location>
</feature>
<gene>
    <name evidence="4" type="ORF">SCF082_LOCUS6322</name>
</gene>
<protein>
    <submittedName>
        <fullName evidence="4">Uncharacterized protein</fullName>
    </submittedName>
</protein>
<sequence>MVAASLSTCAFLFVSLLGANNHLFELYEAIPDIAKELAAMTQAAPPPGGLPLGEFRKDTPPGWSPGDPTYSLKLYMERIRMWYRTFEGPDEMVGPLIAGRLQGRAQTIAHSLRLPDPLGNVDVGDAALVRLAVEEVRDPTNQAIILQHAIPSGVQALMNALKEAFGDAEQVQATRSLETFFDMRRGRLSLQEFAVEWNLKLEEAITHAGLQINNVAKTFLFFRASQLPQKHVEDILLQIHGDMRRFDDAKNLALRLASRQQDQGQSYYEAPSGSKIYSIEEDYAQDWTVHDSESHQDPWSSTNENYWQEYPPDDPWQDWWPELYYGEDESFEDVYDWTGYDWAEDYWQDNDTSHEWSEEANLNDPASPSVTEDYYKGKGKGSLGLGCTVCGSKWHNASSCPMQKGSSGHRDGRGWQKGKGKGKFKGKRSSFKGKGKKGGFRGKGKGFAPWSRDFSKGKGKNYMTSTVFTHEADNSPTKSIREARQLHHARFGIDLTGPSAAASSTPDENPAVLNFDISREEDFLRRHREQAAEQSSESTETALSSKKVLNFPVMIHHEAVDDVTLSSYHTVAGRQRRGLLVDPGAAAGLIGSETLRDLVDSCLKPSGLDKFITWKERSTSVTGISGKGDSTLAEVTFEFGLDENHRASFSADVIGGEGSLCPALIGNPSLRAMKAVLLTQFFQNNDGLLVCHTDNSSSQPTMIRLLLTDSGHYIIPLDGTQHVRKEDQRKAVHFLGQVQQQAQERWSDCAGHLRYCFQTAVSSAPSDAELERSEEKATHHALQPRTQELRHDELYAPQPDDPPPPAAVLMPSPKHHHRDHWQKHDGHWVRHHVRSRQALFSPQTSKFPDKLSSLEITRTSHILYDDGSTEEICDTWINDDTAQKMLLKKWTGMTVFEIKEDHYPKVETPKKQAANDEHIEVSIADAEDHIFYEEELQHYEDDHFPEHISDHKRTYLKKFYKAVPEEFYSHLKRAPVTPQNCLSWLERAKRSKRKFHMWEVCSGSARLSLLALLSGLTVCFPVDMRYGWDIGYGPHQTLLRRVHAELEPECLMGSPNCRPWSEENLMDAFRREAMTNSKIAKSTLATGADFGFNSEQVPAEMTEKENEYLAKARRVASFFSKKELHGIRYGRAVKQVYVPKFSKGVLISWPKGSKQYVMMEHNGDSHLVLKKIMHTVLEDVCHLYMYYFTIYHEESPPAQITSRRPPEAPQQDPMDTSESRKRDGPETRTIVMAPEKKKARYEYAEDEGPTEQELLLNSLWWMTKRPLKVNYPSDEIWFDNHSLIMQYNRTPPEKTATPSSPRPRHYIFHLHGKTEEILYMDMRTTEIFRVDADTDVMTEEKLAPHWDAFELSDFAELKQFVDEGAFFKMHISQMLESFHKKFTKKFGKVTREKMPFQHCGMVYEKVAQGYRIQQYDFTSSLKMTEVENDKDEERSLTKEETTKYRSILGGEAATKEEEDEGDKSLYYMMAVIAVAAVALWHMAGKLLHRVLKCCIRYAKDKESQCDLFSTSGLIAEVKRLRQQIEELEREKSGLMAEKMALEKDLTWSLNQTKLEETAHTRLRHRLRQYEDITSTSASSAAAERGLELHRELCPLGKEIYYAPTGEVWSARYISFSLDLDSFELSRVRSMKEAAEQFAFCLDYDQWAVKGPTLLENYALPWYKVPSQGCPQACRDEANAIAGNLECKDANTTENWGVSDTLRHWHLFAQTPADAYPKADRLTAQQAAEAVATPQTFHHPQRQRTVRKQSCLEFAAFQLKQSNCVLKPAGFAMGPTPAT</sequence>
<dbReference type="Proteomes" id="UP001642464">
    <property type="component" value="Unassembled WGS sequence"/>
</dbReference>
<keyword evidence="1" id="KW-0175">Coiled coil</keyword>
<dbReference type="EMBL" id="CAXAMM010003459">
    <property type="protein sequence ID" value="CAK9000037.1"/>
    <property type="molecule type" value="Genomic_DNA"/>
</dbReference>
<feature type="compositionally biased region" description="Basic and acidic residues" evidence="2">
    <location>
        <begin position="769"/>
        <end position="778"/>
    </location>
</feature>
<keyword evidence="3" id="KW-0732">Signal</keyword>
<evidence type="ECO:0000313" key="4">
    <source>
        <dbReference type="EMBL" id="CAK9000037.1"/>
    </source>
</evidence>
<comment type="caution">
    <text evidence="4">The sequence shown here is derived from an EMBL/GenBank/DDBJ whole genome shotgun (WGS) entry which is preliminary data.</text>
</comment>
<keyword evidence="5" id="KW-1185">Reference proteome</keyword>
<feature type="coiled-coil region" evidence="1">
    <location>
        <begin position="1510"/>
        <end position="1544"/>
    </location>
</feature>
<feature type="region of interest" description="Disordered" evidence="2">
    <location>
        <begin position="400"/>
        <end position="455"/>
    </location>
</feature>
<feature type="chain" id="PRO_5045824348" evidence="3">
    <location>
        <begin position="20"/>
        <end position="1778"/>
    </location>
</feature>
<feature type="compositionally biased region" description="Basic and acidic residues" evidence="2">
    <location>
        <begin position="1217"/>
        <end position="1226"/>
    </location>
</feature>
<feature type="region of interest" description="Disordered" evidence="2">
    <location>
        <begin position="1198"/>
        <end position="1228"/>
    </location>
</feature>
<accession>A0ABP0IDH1</accession>
<evidence type="ECO:0000256" key="2">
    <source>
        <dbReference type="SAM" id="MobiDB-lite"/>
    </source>
</evidence>
<feature type="compositionally biased region" description="Basic residues" evidence="2">
    <location>
        <begin position="416"/>
        <end position="444"/>
    </location>
</feature>
<name>A0ABP0IDH1_9DINO</name>
<organism evidence="4 5">
    <name type="scientific">Durusdinium trenchii</name>
    <dbReference type="NCBI Taxonomy" id="1381693"/>
    <lineage>
        <taxon>Eukaryota</taxon>
        <taxon>Sar</taxon>
        <taxon>Alveolata</taxon>
        <taxon>Dinophyceae</taxon>
        <taxon>Suessiales</taxon>
        <taxon>Symbiodiniaceae</taxon>
        <taxon>Durusdinium</taxon>
    </lineage>
</organism>
<proteinExistence type="predicted"/>
<evidence type="ECO:0000256" key="1">
    <source>
        <dbReference type="SAM" id="Coils"/>
    </source>
</evidence>
<evidence type="ECO:0000313" key="5">
    <source>
        <dbReference type="Proteomes" id="UP001642464"/>
    </source>
</evidence>
<evidence type="ECO:0000256" key="3">
    <source>
        <dbReference type="SAM" id="SignalP"/>
    </source>
</evidence>